<organism evidence="1 2">
    <name type="scientific">Xanthomonas albilineans (strain GPE PC73 / CFBP 7063)</name>
    <dbReference type="NCBI Taxonomy" id="380358"/>
    <lineage>
        <taxon>Bacteria</taxon>
        <taxon>Pseudomonadati</taxon>
        <taxon>Pseudomonadota</taxon>
        <taxon>Gammaproteobacteria</taxon>
        <taxon>Lysobacterales</taxon>
        <taxon>Lysobacteraceae</taxon>
        <taxon>Xanthomonas</taxon>
    </lineage>
</organism>
<reference evidence="1 2" key="1">
    <citation type="journal article" date="2009" name="BMC Genomics">
        <title>The complete genome sequence of Xanthomonas albilineans provides new insights into the reductive genome evolution of the xylem-limited Xanthomonadaceae.</title>
        <authorList>
            <person name="Pieretti I."/>
            <person name="Royer M."/>
            <person name="Barbe V."/>
            <person name="Carrere S."/>
            <person name="Koebnik R."/>
            <person name="Cociancich S."/>
            <person name="Couloux A."/>
            <person name="Darrasse A."/>
            <person name="Gouzy J."/>
            <person name="Jacques M.A."/>
            <person name="Lauber E."/>
            <person name="Manceau C."/>
            <person name="Mangenot S."/>
            <person name="Poussier S."/>
            <person name="Segurens B."/>
            <person name="Szurek B."/>
            <person name="Verdier V."/>
            <person name="Arlat M."/>
            <person name="Rott P."/>
        </authorList>
    </citation>
    <scope>NUCLEOTIDE SEQUENCE [LARGE SCALE GENOMIC DNA]</scope>
    <source>
        <strain evidence="2">GPE PC73 / CFBP 7063</strain>
    </source>
</reference>
<dbReference type="AlphaFoldDB" id="D2U8Q1"/>
<accession>D2U8Q1</accession>
<evidence type="ECO:0000313" key="2">
    <source>
        <dbReference type="Proteomes" id="UP000001890"/>
    </source>
</evidence>
<gene>
    <name evidence="1" type="ordered locus">XALc_0056</name>
</gene>
<protein>
    <submittedName>
        <fullName evidence="1">Uncharacterized protein</fullName>
    </submittedName>
</protein>
<keyword evidence="2" id="KW-1185">Reference proteome</keyword>
<dbReference type="KEGG" id="xal:XALC_0056"/>
<sequence length="186" mass="19980">MWLGVFIGSVCRDRNERHNFFKESVKMKFPRDLKFVPFTLAVLAGNVVANAQAEPEKITTTTTRVVEATYLPGSKEVRQIQQWLLLHADPTGKMAGNPRNLGTVTVKYTDVIVAQGKAAIDVAAPPPVPLPSTGVPGGTFSVSTCGGGEAQSWTYAWVANSSGGSWVPTDYHTYRAPACSSNNSGH</sequence>
<evidence type="ECO:0000313" key="1">
    <source>
        <dbReference type="EMBL" id="CBA14602.1"/>
    </source>
</evidence>
<dbReference type="Proteomes" id="UP000001890">
    <property type="component" value="Chromosome"/>
</dbReference>
<dbReference type="EMBL" id="FP565176">
    <property type="protein sequence ID" value="CBA14602.1"/>
    <property type="molecule type" value="Genomic_DNA"/>
</dbReference>
<proteinExistence type="predicted"/>
<name>D2U8Q1_XANAP</name>